<dbReference type="PANTHER" id="PTHR23022:SF135">
    <property type="entry name" value="SI:DKEY-77F5.3"/>
    <property type="match status" value="1"/>
</dbReference>
<sequence length="477" mass="55037">MGLMLKHFIPGEKMENKQEFAIFVENQITRQRIFTIETRTLQVQAKRNTTQRNNSSRNGHVFTASHREEKLCDNTWILDSGASCHMAEESVWFENISPEVMDIYLADKNSTMITSSPQTGRIQLSVLELNDIQNQIPVRISERLKSKQMSVHSTDNVPNSYFEAKNSANWQNLKLAMENELDSLDKHKEDFGTRKMSGKRARRHFSQLSEFERGLIIGMKTEGWSTCRVAGQVDRSECAVRNCWEQWTREEANLKSKRPFRALPLTPEHRQLRLQWCQARSIWNVTDWQKVVFSDESRFVLGTDDNRVRVWRRPGEWFNSPPHTVLRHTARTAGVMVWGAIAYDSRSPLIVMRGSLTGQRYVDDIPRPHAGPFLNGLPGAIFQQDNARPHTARFAQDFLRHFQTLPWPACSPDLSPVEHVWDQLKWQMPSCHSVHVLELAVQDLWAHLHQDNIRCLINSMPDRVTACIAAGGGPTRY</sequence>
<dbReference type="InterPro" id="IPR036397">
    <property type="entry name" value="RNaseH_sf"/>
</dbReference>
<dbReference type="InterPro" id="IPR038717">
    <property type="entry name" value="Tc1-like_DDE_dom"/>
</dbReference>
<comment type="caution">
    <text evidence="3">The sequence shown here is derived from an EMBL/GenBank/DDBJ whole genome shotgun (WGS) entry which is preliminary data.</text>
</comment>
<dbReference type="Pfam" id="PF13358">
    <property type="entry name" value="DDE_3"/>
    <property type="match status" value="1"/>
</dbReference>
<keyword evidence="4" id="KW-1185">Reference proteome</keyword>
<evidence type="ECO:0000313" key="4">
    <source>
        <dbReference type="Proteomes" id="UP000887159"/>
    </source>
</evidence>
<feature type="domain" description="Retrovirus-related Pol polyprotein from transposon TNT 1-94-like beta-barrel" evidence="2">
    <location>
        <begin position="76"/>
        <end position="114"/>
    </location>
</feature>
<gene>
    <name evidence="3" type="ORF">TNCV_4127901</name>
</gene>
<dbReference type="PANTHER" id="PTHR23022">
    <property type="entry name" value="TRANSPOSABLE ELEMENT-RELATED"/>
    <property type="match status" value="1"/>
</dbReference>
<dbReference type="Proteomes" id="UP000887159">
    <property type="component" value="Unassembled WGS sequence"/>
</dbReference>
<evidence type="ECO:0000259" key="2">
    <source>
        <dbReference type="Pfam" id="PF22936"/>
    </source>
</evidence>
<evidence type="ECO:0000313" key="3">
    <source>
        <dbReference type="EMBL" id="GFY19403.1"/>
    </source>
</evidence>
<protein>
    <submittedName>
        <fullName evidence="3">Transposable element Tcb2 transposase</fullName>
    </submittedName>
</protein>
<dbReference type="InterPro" id="IPR054722">
    <property type="entry name" value="PolX-like_BBD"/>
</dbReference>
<dbReference type="EMBL" id="BMAU01021352">
    <property type="protein sequence ID" value="GFY19403.1"/>
    <property type="molecule type" value="Genomic_DNA"/>
</dbReference>
<accession>A0A8X6VRE7</accession>
<dbReference type="GO" id="GO:0003676">
    <property type="term" value="F:nucleic acid binding"/>
    <property type="evidence" value="ECO:0007669"/>
    <property type="project" value="InterPro"/>
</dbReference>
<reference evidence="3" key="1">
    <citation type="submission" date="2020-08" db="EMBL/GenBank/DDBJ databases">
        <title>Multicomponent nature underlies the extraordinary mechanical properties of spider dragline silk.</title>
        <authorList>
            <person name="Kono N."/>
            <person name="Nakamura H."/>
            <person name="Mori M."/>
            <person name="Yoshida Y."/>
            <person name="Ohtoshi R."/>
            <person name="Malay A.D."/>
            <person name="Moran D.A.P."/>
            <person name="Tomita M."/>
            <person name="Numata K."/>
            <person name="Arakawa K."/>
        </authorList>
    </citation>
    <scope>NUCLEOTIDE SEQUENCE</scope>
</reference>
<dbReference type="Gene3D" id="3.30.420.10">
    <property type="entry name" value="Ribonuclease H-like superfamily/Ribonuclease H"/>
    <property type="match status" value="1"/>
</dbReference>
<evidence type="ECO:0000259" key="1">
    <source>
        <dbReference type="Pfam" id="PF13358"/>
    </source>
</evidence>
<dbReference type="AlphaFoldDB" id="A0A8X6VRE7"/>
<proteinExistence type="predicted"/>
<organism evidence="3 4">
    <name type="scientific">Trichonephila clavipes</name>
    <name type="common">Golden silk orbweaver</name>
    <name type="synonym">Nephila clavipes</name>
    <dbReference type="NCBI Taxonomy" id="2585209"/>
    <lineage>
        <taxon>Eukaryota</taxon>
        <taxon>Metazoa</taxon>
        <taxon>Ecdysozoa</taxon>
        <taxon>Arthropoda</taxon>
        <taxon>Chelicerata</taxon>
        <taxon>Arachnida</taxon>
        <taxon>Araneae</taxon>
        <taxon>Araneomorphae</taxon>
        <taxon>Entelegynae</taxon>
        <taxon>Araneoidea</taxon>
        <taxon>Nephilidae</taxon>
        <taxon>Trichonephila</taxon>
    </lineage>
</organism>
<feature type="domain" description="Tc1-like transposase DDE" evidence="1">
    <location>
        <begin position="291"/>
        <end position="428"/>
    </location>
</feature>
<dbReference type="InterPro" id="IPR052338">
    <property type="entry name" value="Transposase_5"/>
</dbReference>
<name>A0A8X6VRE7_TRICX</name>
<dbReference type="Pfam" id="PF22936">
    <property type="entry name" value="Pol_BBD"/>
    <property type="match status" value="1"/>
</dbReference>
<dbReference type="Gene3D" id="1.10.10.60">
    <property type="entry name" value="Homeodomain-like"/>
    <property type="match status" value="1"/>
</dbReference>